<feature type="transmembrane region" description="Helical" evidence="9">
    <location>
        <begin position="287"/>
        <end position="308"/>
    </location>
</feature>
<feature type="transmembrane region" description="Helical" evidence="9">
    <location>
        <begin position="142"/>
        <end position="162"/>
    </location>
</feature>
<reference evidence="10" key="1">
    <citation type="submission" date="2021-02" db="EMBL/GenBank/DDBJ databases">
        <authorList>
            <person name="Nowell W R."/>
        </authorList>
    </citation>
    <scope>NUCLEOTIDE SEQUENCE</scope>
</reference>
<dbReference type="PANTHER" id="PTHR12929:SF10">
    <property type="entry name" value="RIBOFLAVIN TRANSPORTER"/>
    <property type="match status" value="1"/>
</dbReference>
<feature type="transmembrane region" description="Helical" evidence="9">
    <location>
        <begin position="77"/>
        <end position="97"/>
    </location>
</feature>
<evidence type="ECO:0000313" key="10">
    <source>
        <dbReference type="EMBL" id="CAF2063302.1"/>
    </source>
</evidence>
<dbReference type="Pfam" id="PF06237">
    <property type="entry name" value="SLC52_ribofla_tr"/>
    <property type="match status" value="1"/>
</dbReference>
<feature type="transmembrane region" description="Helical" evidence="9">
    <location>
        <begin position="254"/>
        <end position="281"/>
    </location>
</feature>
<feature type="transmembrane region" description="Helical" evidence="9">
    <location>
        <begin position="42"/>
        <end position="65"/>
    </location>
</feature>
<dbReference type="PANTHER" id="PTHR12929">
    <property type="entry name" value="SOLUTE CARRIER FAMILY 52"/>
    <property type="match status" value="1"/>
</dbReference>
<evidence type="ECO:0000256" key="4">
    <source>
        <dbReference type="ARBA" id="ARBA00022448"/>
    </source>
</evidence>
<evidence type="ECO:0000313" key="11">
    <source>
        <dbReference type="EMBL" id="CAF4160921.1"/>
    </source>
</evidence>
<keyword evidence="4 9" id="KW-0813">Transport</keyword>
<dbReference type="Proteomes" id="UP000663866">
    <property type="component" value="Unassembled WGS sequence"/>
</dbReference>
<dbReference type="Proteomes" id="UP000663856">
    <property type="component" value="Unassembled WGS sequence"/>
</dbReference>
<organism evidence="10 12">
    <name type="scientific">Rotaria magnacalcarata</name>
    <dbReference type="NCBI Taxonomy" id="392030"/>
    <lineage>
        <taxon>Eukaryota</taxon>
        <taxon>Metazoa</taxon>
        <taxon>Spiralia</taxon>
        <taxon>Gnathifera</taxon>
        <taxon>Rotifera</taxon>
        <taxon>Eurotatoria</taxon>
        <taxon>Bdelloidea</taxon>
        <taxon>Philodinida</taxon>
        <taxon>Philodinidae</taxon>
        <taxon>Rotaria</taxon>
    </lineage>
</organism>
<dbReference type="GO" id="GO:0032217">
    <property type="term" value="F:riboflavin transmembrane transporter activity"/>
    <property type="evidence" value="ECO:0007669"/>
    <property type="project" value="UniProtKB-UniRule"/>
</dbReference>
<name>A0A816QLP7_9BILA</name>
<comment type="similarity">
    <text evidence="3 9">Belongs to the riboflavin transporter family.</text>
</comment>
<protein>
    <recommendedName>
        <fullName evidence="9">Riboflavin transporter</fullName>
    </recommendedName>
</protein>
<keyword evidence="5 9" id="KW-1003">Cell membrane</keyword>
<dbReference type="EMBL" id="CAJOBG010005657">
    <property type="protein sequence ID" value="CAF4160921.1"/>
    <property type="molecule type" value="Genomic_DNA"/>
</dbReference>
<keyword evidence="7 9" id="KW-1133">Transmembrane helix</keyword>
<comment type="function">
    <text evidence="9">Plasma membrane transporter mediating the uptake by cells of the water soluble vitamin B2/riboflavin that plays a key role in biochemical oxidation-reduction reactions of the carbohydrate, lipid, and amino acid metabolism.</text>
</comment>
<dbReference type="InterPro" id="IPR009357">
    <property type="entry name" value="Riboflavin_transptr"/>
</dbReference>
<evidence type="ECO:0000256" key="9">
    <source>
        <dbReference type="RuleBase" id="RU368035"/>
    </source>
</evidence>
<dbReference type="SUPFAM" id="SSF103473">
    <property type="entry name" value="MFS general substrate transporter"/>
    <property type="match status" value="1"/>
</dbReference>
<evidence type="ECO:0000256" key="5">
    <source>
        <dbReference type="ARBA" id="ARBA00022475"/>
    </source>
</evidence>
<evidence type="ECO:0000313" key="12">
    <source>
        <dbReference type="Proteomes" id="UP000663856"/>
    </source>
</evidence>
<evidence type="ECO:0000256" key="8">
    <source>
        <dbReference type="ARBA" id="ARBA00023136"/>
    </source>
</evidence>
<feature type="transmembrane region" description="Helical" evidence="9">
    <location>
        <begin position="315"/>
        <end position="338"/>
    </location>
</feature>
<comment type="subcellular location">
    <subcellularLocation>
        <location evidence="2 9">Cell membrane</location>
        <topology evidence="2 9">Multi-pass membrane protein</topology>
    </subcellularLocation>
</comment>
<sequence>MFEKNFNITAFLFVVLALSTWLDLNGVWVELPLIVNEAPEGWALPSLLSFAVALSNTAPIIIMLLKAFFKGRLDERIFIYIEIIIGIVACGLMAQYWNKTHWFAGAQHSVLFVIFVFLLGTLDTTSTVTYSDYMKRYDGKLLNALFLGESLTALIPSILAVIQGVGGDAVCSANSTQPEYSKPRFSVQVYFWIFAAIILSSLIAFLILEWTNISQSYRTENYKTSDINQLCIQTETSSLLNLNLLSNSMSKYMYYYLLVIAYIVNLLLFGILPSIGTYVMLPYSQSAYYIASLVLPISSPLSVIIALVGKSRLQLSAIISLAFIATCLTVYVIVLAALSPCPPLHDTIGGAIIAIACYFTAELVYSYIRLVIANRVRQEYEREHGLFWLGAISQMGALSGSIPMYFLINNMHVFKSRQVCQSYC</sequence>
<dbReference type="GO" id="GO:0005886">
    <property type="term" value="C:plasma membrane"/>
    <property type="evidence" value="ECO:0007669"/>
    <property type="project" value="UniProtKB-SubCell"/>
</dbReference>
<dbReference type="AlphaFoldDB" id="A0A816QLP7"/>
<evidence type="ECO:0000256" key="2">
    <source>
        <dbReference type="ARBA" id="ARBA00004651"/>
    </source>
</evidence>
<feature type="transmembrane region" description="Helical" evidence="9">
    <location>
        <begin position="344"/>
        <end position="365"/>
    </location>
</feature>
<evidence type="ECO:0000256" key="6">
    <source>
        <dbReference type="ARBA" id="ARBA00022692"/>
    </source>
</evidence>
<comment type="catalytic activity">
    <reaction evidence="1 9">
        <text>riboflavin(in) = riboflavin(out)</text>
        <dbReference type="Rhea" id="RHEA:35015"/>
        <dbReference type="ChEBI" id="CHEBI:57986"/>
    </reaction>
</comment>
<keyword evidence="6 9" id="KW-0812">Transmembrane</keyword>
<proteinExistence type="inferred from homology"/>
<dbReference type="EMBL" id="CAJNRF010004674">
    <property type="protein sequence ID" value="CAF2063302.1"/>
    <property type="molecule type" value="Genomic_DNA"/>
</dbReference>
<evidence type="ECO:0000256" key="1">
    <source>
        <dbReference type="ARBA" id="ARBA00000215"/>
    </source>
</evidence>
<comment type="caution">
    <text evidence="10">The sequence shown here is derived from an EMBL/GenBank/DDBJ whole genome shotgun (WGS) entry which is preliminary data.</text>
</comment>
<feature type="transmembrane region" description="Helical" evidence="9">
    <location>
        <begin position="189"/>
        <end position="208"/>
    </location>
</feature>
<accession>A0A816QLP7</accession>
<gene>
    <name evidence="11" type="ORF">OVN521_LOCUS24132</name>
    <name evidence="10" type="ORF">WKI299_LOCUS12572</name>
</gene>
<evidence type="ECO:0000256" key="3">
    <source>
        <dbReference type="ARBA" id="ARBA00006366"/>
    </source>
</evidence>
<feature type="transmembrane region" description="Helical" evidence="9">
    <location>
        <begin position="109"/>
        <end position="130"/>
    </location>
</feature>
<dbReference type="InterPro" id="IPR036259">
    <property type="entry name" value="MFS_trans_sf"/>
</dbReference>
<evidence type="ECO:0000313" key="13">
    <source>
        <dbReference type="Proteomes" id="UP000663866"/>
    </source>
</evidence>
<feature type="transmembrane region" description="Helical" evidence="9">
    <location>
        <begin position="386"/>
        <end position="408"/>
    </location>
</feature>
<keyword evidence="8 9" id="KW-0472">Membrane</keyword>
<evidence type="ECO:0000256" key="7">
    <source>
        <dbReference type="ARBA" id="ARBA00022989"/>
    </source>
</evidence>
<keyword evidence="13" id="KW-1185">Reference proteome</keyword>